<dbReference type="InterPro" id="IPR052800">
    <property type="entry name" value="DNA_Repair_Helicase_ZGRF1"/>
</dbReference>
<feature type="compositionally biased region" description="Polar residues" evidence="1">
    <location>
        <begin position="794"/>
        <end position="807"/>
    </location>
</feature>
<feature type="compositionally biased region" description="Basic residues" evidence="1">
    <location>
        <begin position="927"/>
        <end position="937"/>
    </location>
</feature>
<comment type="caution">
    <text evidence="3">The sequence shown here is derived from an EMBL/GenBank/DDBJ whole genome shotgun (WGS) entry which is preliminary data.</text>
</comment>
<reference evidence="3" key="1">
    <citation type="journal article" date="2023" name="Mol. Phylogenet. Evol.">
        <title>Genome-scale phylogeny and comparative genomics of the fungal order Sordariales.</title>
        <authorList>
            <person name="Hensen N."/>
            <person name="Bonometti L."/>
            <person name="Westerberg I."/>
            <person name="Brannstrom I.O."/>
            <person name="Guillou S."/>
            <person name="Cros-Aarteil S."/>
            <person name="Calhoun S."/>
            <person name="Haridas S."/>
            <person name="Kuo A."/>
            <person name="Mondo S."/>
            <person name="Pangilinan J."/>
            <person name="Riley R."/>
            <person name="LaButti K."/>
            <person name="Andreopoulos B."/>
            <person name="Lipzen A."/>
            <person name="Chen C."/>
            <person name="Yan M."/>
            <person name="Daum C."/>
            <person name="Ng V."/>
            <person name="Clum A."/>
            <person name="Steindorff A."/>
            <person name="Ohm R.A."/>
            <person name="Martin F."/>
            <person name="Silar P."/>
            <person name="Natvig D.O."/>
            <person name="Lalanne C."/>
            <person name="Gautier V."/>
            <person name="Ament-Velasquez S.L."/>
            <person name="Kruys A."/>
            <person name="Hutchinson M.I."/>
            <person name="Powell A.J."/>
            <person name="Barry K."/>
            <person name="Miller A.N."/>
            <person name="Grigoriev I.V."/>
            <person name="Debuchy R."/>
            <person name="Gladieux P."/>
            <person name="Hiltunen Thoren M."/>
            <person name="Johannesson H."/>
        </authorList>
    </citation>
    <scope>NUCLEOTIDE SEQUENCE</scope>
    <source>
        <strain evidence="3">CBS 958.72</strain>
    </source>
</reference>
<dbReference type="Proteomes" id="UP001287356">
    <property type="component" value="Unassembled WGS sequence"/>
</dbReference>
<name>A0AAE0N1A0_9PEZI</name>
<sequence length="1012" mass="110002">MPAITMSSGSMTAGGVGQDGGSAASSAPVLEFRCLFTHDLRRKQKRWQDGRIRYHTFNKRVMTYDDRGNFVGDMHWRGDYDFDEGEEVKLERGGVIVQVAECVGRHDQDLSELLDKRVKEKEQRSAQAAARPARPGPVHNAGSVPRLQPAQDHFQTRHHPLHQLLGTPSRPYGRATVPTESPFEQRHNANETPAGQPDTRPSKKRRYDDTPPSKMGYAQSLFGAPLILSGAPMSSASGPPARRPAAPIVRPRPETPSSQEELFVNQDQEPTPAPLQVSNYLGARRDSAEVAPNAGHLRIHPRRPIDPPPISRPPPKVATEVLDRSPPETLVAARRTEGNGKGKANSHADHSSGLDTNLRTSTNIIRPSRSDETTPNLPKKHTMASSRDQLGQNGLTAERALPRKTKPDEVIILDEDTDDGPTDQEPVVRGVTGSKRGAPDVENRRQAKRKKVSSATLSIPLIEKPIETVSVEHVGARSGEESAQKEPRTELRLKSRQKRGLLMVSELASKPKRAKAQKQATRKKTNRKTRQASPGMDPSEDGHFTFSISPRRSDQHGGPTIGQTKKPTEFVYDLLATSDDEITSHSPSPPRNKRLLSRNDAKAANSARGEGPKKAPKSARARKAKNTSLDLSSSPERQPSPQTRRQLPSRQTRNTRSLEETSLNATKGNRQCQEPQESTDEEMPQVPVGPRLARLGSRSVKSKEVIGYVVAVSPVTSTYNTLNSRQGSPVDYRPAPVEDHPEPAMDDGKEVTNNKNDATSWAVHKPKRTLQKSGGEKSKPPSFPTTIIGAPSPQRHNSLPESRQNQDAGDGDNTAPSVDERRSRSGLVRHRSAVATIRSSGDESVFTPAVNAGPPVSGLRDVDPTEEAVSTIAPNPNPGDRQNMDSAGEADGPISVSPGIPAAATAATTTTAAPIPRLHRITNPATRGRKAALKSHKAGQTPQSFLPPEVTVPAGRVVIVRVTETVRPETVPAVSERPKKKMRFPGFASAATTGGGPWSREAHDLLNMERPC</sequence>
<feature type="compositionally biased region" description="Basic residues" evidence="1">
    <location>
        <begin position="614"/>
        <end position="625"/>
    </location>
</feature>
<feature type="region of interest" description="Disordered" evidence="1">
    <location>
        <begin position="715"/>
        <end position="900"/>
    </location>
</feature>
<feature type="region of interest" description="Disordered" evidence="1">
    <location>
        <begin position="162"/>
        <end position="217"/>
    </location>
</feature>
<dbReference type="GO" id="GO:0035861">
    <property type="term" value="C:site of double-strand break"/>
    <property type="evidence" value="ECO:0007669"/>
    <property type="project" value="TreeGrafter"/>
</dbReference>
<feature type="compositionally biased region" description="Basic and acidic residues" evidence="1">
    <location>
        <begin position="736"/>
        <end position="752"/>
    </location>
</feature>
<dbReference type="GO" id="GO:0005634">
    <property type="term" value="C:nucleus"/>
    <property type="evidence" value="ECO:0007669"/>
    <property type="project" value="TreeGrafter"/>
</dbReference>
<feature type="region of interest" description="Disordered" evidence="1">
    <location>
        <begin position="291"/>
        <end position="455"/>
    </location>
</feature>
<organism evidence="3 4">
    <name type="scientific">Lasiosphaeria ovina</name>
    <dbReference type="NCBI Taxonomy" id="92902"/>
    <lineage>
        <taxon>Eukaryota</taxon>
        <taxon>Fungi</taxon>
        <taxon>Dikarya</taxon>
        <taxon>Ascomycota</taxon>
        <taxon>Pezizomycotina</taxon>
        <taxon>Sordariomycetes</taxon>
        <taxon>Sordariomycetidae</taxon>
        <taxon>Sordariales</taxon>
        <taxon>Lasiosphaeriaceae</taxon>
        <taxon>Lasiosphaeria</taxon>
    </lineage>
</organism>
<feature type="compositionally biased region" description="Polar residues" evidence="1">
    <location>
        <begin position="715"/>
        <end position="727"/>
    </location>
</feature>
<dbReference type="Pfam" id="PF10382">
    <property type="entry name" value="ZGRF1-like_N"/>
    <property type="match status" value="1"/>
</dbReference>
<feature type="region of interest" description="Disordered" evidence="1">
    <location>
        <begin position="471"/>
        <end position="700"/>
    </location>
</feature>
<dbReference type="GO" id="GO:0006302">
    <property type="term" value="P:double-strand break repair"/>
    <property type="evidence" value="ECO:0007669"/>
    <property type="project" value="TreeGrafter"/>
</dbReference>
<dbReference type="InterPro" id="IPR018838">
    <property type="entry name" value="ZGRF1-like_N"/>
</dbReference>
<feature type="compositionally biased region" description="Acidic residues" evidence="1">
    <location>
        <begin position="411"/>
        <end position="422"/>
    </location>
</feature>
<feature type="compositionally biased region" description="Basic residues" evidence="1">
    <location>
        <begin position="510"/>
        <end position="530"/>
    </location>
</feature>
<accession>A0AAE0N1A0</accession>
<proteinExistence type="predicted"/>
<feature type="compositionally biased region" description="Basic and acidic residues" evidence="1">
    <location>
        <begin position="334"/>
        <end position="352"/>
    </location>
</feature>
<dbReference type="AlphaFoldDB" id="A0AAE0N1A0"/>
<evidence type="ECO:0000259" key="2">
    <source>
        <dbReference type="Pfam" id="PF10382"/>
    </source>
</evidence>
<feature type="region of interest" description="Disordered" evidence="1">
    <location>
        <begin position="233"/>
        <end position="276"/>
    </location>
</feature>
<feature type="compositionally biased region" description="Polar residues" evidence="1">
    <location>
        <begin position="1"/>
        <end position="11"/>
    </location>
</feature>
<feature type="region of interest" description="Disordered" evidence="1">
    <location>
        <begin position="921"/>
        <end position="948"/>
    </location>
</feature>
<feature type="compositionally biased region" description="Low complexity" evidence="1">
    <location>
        <begin position="233"/>
        <end position="249"/>
    </location>
</feature>
<feature type="compositionally biased region" description="Basic and acidic residues" evidence="1">
    <location>
        <begin position="474"/>
        <end position="493"/>
    </location>
</feature>
<evidence type="ECO:0000313" key="3">
    <source>
        <dbReference type="EMBL" id="KAK3367166.1"/>
    </source>
</evidence>
<feature type="compositionally biased region" description="Polar residues" evidence="1">
    <location>
        <begin position="353"/>
        <end position="365"/>
    </location>
</feature>
<feature type="compositionally biased region" description="Polar residues" evidence="1">
    <location>
        <begin position="255"/>
        <end position="269"/>
    </location>
</feature>
<feature type="region of interest" description="Disordered" evidence="1">
    <location>
        <begin position="119"/>
        <end position="146"/>
    </location>
</feature>
<feature type="compositionally biased region" description="Pro residues" evidence="1">
    <location>
        <begin position="306"/>
        <end position="316"/>
    </location>
</feature>
<dbReference type="PANTHER" id="PTHR28535:SF1">
    <property type="entry name" value="PROTEIN ZGRF1"/>
    <property type="match status" value="1"/>
</dbReference>
<dbReference type="EMBL" id="JAULSN010000007">
    <property type="protein sequence ID" value="KAK3367166.1"/>
    <property type="molecule type" value="Genomic_DNA"/>
</dbReference>
<gene>
    <name evidence="3" type="ORF">B0T24DRAFT_581715</name>
</gene>
<evidence type="ECO:0000313" key="4">
    <source>
        <dbReference type="Proteomes" id="UP001287356"/>
    </source>
</evidence>
<dbReference type="PANTHER" id="PTHR28535">
    <property type="entry name" value="ZINC FINGER GRF-TYPE CONTAINING 1"/>
    <property type="match status" value="1"/>
</dbReference>
<reference evidence="3" key="2">
    <citation type="submission" date="2023-06" db="EMBL/GenBank/DDBJ databases">
        <authorList>
            <consortium name="Lawrence Berkeley National Laboratory"/>
            <person name="Haridas S."/>
            <person name="Hensen N."/>
            <person name="Bonometti L."/>
            <person name="Westerberg I."/>
            <person name="Brannstrom I.O."/>
            <person name="Guillou S."/>
            <person name="Cros-Aarteil S."/>
            <person name="Calhoun S."/>
            <person name="Kuo A."/>
            <person name="Mondo S."/>
            <person name="Pangilinan J."/>
            <person name="Riley R."/>
            <person name="Labutti K."/>
            <person name="Andreopoulos B."/>
            <person name="Lipzen A."/>
            <person name="Chen C."/>
            <person name="Yanf M."/>
            <person name="Daum C."/>
            <person name="Ng V."/>
            <person name="Clum A."/>
            <person name="Steindorff A."/>
            <person name="Ohm R."/>
            <person name="Martin F."/>
            <person name="Silar P."/>
            <person name="Natvig D."/>
            <person name="Lalanne C."/>
            <person name="Gautier V."/>
            <person name="Ament-Velasquez S.L."/>
            <person name="Kruys A."/>
            <person name="Hutchinson M.I."/>
            <person name="Powell A.J."/>
            <person name="Barry K."/>
            <person name="Miller A.N."/>
            <person name="Grigoriev I.V."/>
            <person name="Debuchy R."/>
            <person name="Gladieux P."/>
            <person name="Thoren M.H."/>
            <person name="Johannesson H."/>
        </authorList>
    </citation>
    <scope>NUCLEOTIDE SEQUENCE</scope>
    <source>
        <strain evidence="3">CBS 958.72</strain>
    </source>
</reference>
<evidence type="ECO:0000256" key="1">
    <source>
        <dbReference type="SAM" id="MobiDB-lite"/>
    </source>
</evidence>
<feature type="compositionally biased region" description="Polar residues" evidence="1">
    <location>
        <begin position="626"/>
        <end position="676"/>
    </location>
</feature>
<feature type="region of interest" description="Disordered" evidence="1">
    <location>
        <begin position="1"/>
        <end position="22"/>
    </location>
</feature>
<feature type="compositionally biased region" description="Polar residues" evidence="1">
    <location>
        <begin position="383"/>
        <end position="395"/>
    </location>
</feature>
<feature type="domain" description="5'-3' DNA helicase ZGRF1-like N-terminal" evidence="2">
    <location>
        <begin position="29"/>
        <end position="110"/>
    </location>
</feature>
<protein>
    <recommendedName>
        <fullName evidence="2">5'-3' DNA helicase ZGRF1-like N-terminal domain-containing protein</fullName>
    </recommendedName>
</protein>
<keyword evidence="4" id="KW-1185">Reference proteome</keyword>